<name>A0AA38FQ66_TAXCH</name>
<proteinExistence type="predicted"/>
<dbReference type="Pfam" id="PF22936">
    <property type="entry name" value="Pol_BBD"/>
    <property type="match status" value="1"/>
</dbReference>
<reference evidence="2 3" key="1">
    <citation type="journal article" date="2021" name="Nat. Plants">
        <title>The Taxus genome provides insights into paclitaxel biosynthesis.</title>
        <authorList>
            <person name="Xiong X."/>
            <person name="Gou J."/>
            <person name="Liao Q."/>
            <person name="Li Y."/>
            <person name="Zhou Q."/>
            <person name="Bi G."/>
            <person name="Li C."/>
            <person name="Du R."/>
            <person name="Wang X."/>
            <person name="Sun T."/>
            <person name="Guo L."/>
            <person name="Liang H."/>
            <person name="Lu P."/>
            <person name="Wu Y."/>
            <person name="Zhang Z."/>
            <person name="Ro D.K."/>
            <person name="Shang Y."/>
            <person name="Huang S."/>
            <person name="Yan J."/>
        </authorList>
    </citation>
    <scope>NUCLEOTIDE SEQUENCE [LARGE SCALE GENOMIC DNA]</scope>
    <source>
        <strain evidence="2">Ta-2019</strain>
    </source>
</reference>
<feature type="non-terminal residue" evidence="2">
    <location>
        <position position="63"/>
    </location>
</feature>
<dbReference type="AlphaFoldDB" id="A0AA38FQ66"/>
<dbReference type="InterPro" id="IPR054722">
    <property type="entry name" value="PolX-like_BBD"/>
</dbReference>
<comment type="caution">
    <text evidence="2">The sequence shown here is derived from an EMBL/GenBank/DDBJ whole genome shotgun (WGS) entry which is preliminary data.</text>
</comment>
<evidence type="ECO:0000313" key="2">
    <source>
        <dbReference type="EMBL" id="KAH9308551.1"/>
    </source>
</evidence>
<feature type="domain" description="Retrovirus-related Pol polyprotein from transposon TNT 1-94-like beta-barrel" evidence="1">
    <location>
        <begin position="6"/>
        <end position="52"/>
    </location>
</feature>
<sequence length="63" mass="7183">MKRVCLIDSGASKHMLGDKDLFDSLDEQPTGAWVQIVDDKEYIVEGIGRFTIPARTMKMYAYK</sequence>
<dbReference type="EMBL" id="JAHRHJ020000007">
    <property type="protein sequence ID" value="KAH9308551.1"/>
    <property type="molecule type" value="Genomic_DNA"/>
</dbReference>
<evidence type="ECO:0000313" key="3">
    <source>
        <dbReference type="Proteomes" id="UP000824469"/>
    </source>
</evidence>
<organism evidence="2 3">
    <name type="scientific">Taxus chinensis</name>
    <name type="common">Chinese yew</name>
    <name type="synonym">Taxus wallichiana var. chinensis</name>
    <dbReference type="NCBI Taxonomy" id="29808"/>
    <lineage>
        <taxon>Eukaryota</taxon>
        <taxon>Viridiplantae</taxon>
        <taxon>Streptophyta</taxon>
        <taxon>Embryophyta</taxon>
        <taxon>Tracheophyta</taxon>
        <taxon>Spermatophyta</taxon>
        <taxon>Pinopsida</taxon>
        <taxon>Pinidae</taxon>
        <taxon>Conifers II</taxon>
        <taxon>Cupressales</taxon>
        <taxon>Taxaceae</taxon>
        <taxon>Taxus</taxon>
    </lineage>
</organism>
<accession>A0AA38FQ66</accession>
<protein>
    <recommendedName>
        <fullName evidence="1">Retrovirus-related Pol polyprotein from transposon TNT 1-94-like beta-barrel domain-containing protein</fullName>
    </recommendedName>
</protein>
<keyword evidence="3" id="KW-1185">Reference proteome</keyword>
<dbReference type="Proteomes" id="UP000824469">
    <property type="component" value="Unassembled WGS sequence"/>
</dbReference>
<gene>
    <name evidence="2" type="ORF">KI387_036462</name>
</gene>
<evidence type="ECO:0000259" key="1">
    <source>
        <dbReference type="Pfam" id="PF22936"/>
    </source>
</evidence>